<feature type="region of interest" description="Disordered" evidence="1">
    <location>
        <begin position="1"/>
        <end position="52"/>
    </location>
</feature>
<evidence type="ECO:0000313" key="2">
    <source>
        <dbReference type="EMBL" id="GMN58818.1"/>
    </source>
</evidence>
<gene>
    <name evidence="2" type="ORF">TIFTF001_027927</name>
</gene>
<accession>A0AA88IVR9</accession>
<dbReference type="Proteomes" id="UP001187192">
    <property type="component" value="Unassembled WGS sequence"/>
</dbReference>
<dbReference type="AlphaFoldDB" id="A0AA88IVR9"/>
<name>A0AA88IVR9_FICCA</name>
<feature type="compositionally biased region" description="Basic and acidic residues" evidence="1">
    <location>
        <begin position="9"/>
        <end position="18"/>
    </location>
</feature>
<organism evidence="2 3">
    <name type="scientific">Ficus carica</name>
    <name type="common">Common fig</name>
    <dbReference type="NCBI Taxonomy" id="3494"/>
    <lineage>
        <taxon>Eukaryota</taxon>
        <taxon>Viridiplantae</taxon>
        <taxon>Streptophyta</taxon>
        <taxon>Embryophyta</taxon>
        <taxon>Tracheophyta</taxon>
        <taxon>Spermatophyta</taxon>
        <taxon>Magnoliopsida</taxon>
        <taxon>eudicotyledons</taxon>
        <taxon>Gunneridae</taxon>
        <taxon>Pentapetalae</taxon>
        <taxon>rosids</taxon>
        <taxon>fabids</taxon>
        <taxon>Rosales</taxon>
        <taxon>Moraceae</taxon>
        <taxon>Ficeae</taxon>
        <taxon>Ficus</taxon>
    </lineage>
</organism>
<proteinExistence type="predicted"/>
<evidence type="ECO:0000256" key="1">
    <source>
        <dbReference type="SAM" id="MobiDB-lite"/>
    </source>
</evidence>
<sequence>MPAPTLDDTLEHKQRKNGETLSWRSRFRDGLDESQHGDSDESEAHDKAISIA</sequence>
<evidence type="ECO:0000313" key="3">
    <source>
        <dbReference type="Proteomes" id="UP001187192"/>
    </source>
</evidence>
<comment type="caution">
    <text evidence="2">The sequence shown here is derived from an EMBL/GenBank/DDBJ whole genome shotgun (WGS) entry which is preliminary data.</text>
</comment>
<protein>
    <submittedName>
        <fullName evidence="2">Uncharacterized protein</fullName>
    </submittedName>
</protein>
<feature type="compositionally biased region" description="Basic and acidic residues" evidence="1">
    <location>
        <begin position="26"/>
        <end position="52"/>
    </location>
</feature>
<reference evidence="2" key="1">
    <citation type="submission" date="2023-07" db="EMBL/GenBank/DDBJ databases">
        <title>draft genome sequence of fig (Ficus carica).</title>
        <authorList>
            <person name="Takahashi T."/>
            <person name="Nishimura K."/>
        </authorList>
    </citation>
    <scope>NUCLEOTIDE SEQUENCE</scope>
</reference>
<keyword evidence="3" id="KW-1185">Reference proteome</keyword>
<dbReference type="EMBL" id="BTGU01000081">
    <property type="protein sequence ID" value="GMN58818.1"/>
    <property type="molecule type" value="Genomic_DNA"/>
</dbReference>